<evidence type="ECO:0000313" key="4">
    <source>
        <dbReference type="Proteomes" id="UP000254808"/>
    </source>
</evidence>
<feature type="signal peptide" evidence="1">
    <location>
        <begin position="1"/>
        <end position="22"/>
    </location>
</feature>
<dbReference type="InterPro" id="IPR026444">
    <property type="entry name" value="Secre_tail"/>
</dbReference>
<gene>
    <name evidence="3" type="ORF">CYPRO_0779</name>
</gene>
<keyword evidence="4" id="KW-1185">Reference proteome</keyword>
<evidence type="ECO:0000256" key="1">
    <source>
        <dbReference type="SAM" id="SignalP"/>
    </source>
</evidence>
<evidence type="ECO:0000259" key="2">
    <source>
        <dbReference type="Pfam" id="PF18962"/>
    </source>
</evidence>
<dbReference type="Proteomes" id="UP000254808">
    <property type="component" value="Chromosome"/>
</dbReference>
<proteinExistence type="predicted"/>
<dbReference type="NCBIfam" id="TIGR04183">
    <property type="entry name" value="Por_Secre_tail"/>
    <property type="match status" value="1"/>
</dbReference>
<dbReference type="AlphaFoldDB" id="A0A345UHW0"/>
<dbReference type="KEGG" id="cprv:CYPRO_0779"/>
<keyword evidence="1" id="KW-0732">Signal</keyword>
<reference evidence="3 4" key="1">
    <citation type="submission" date="2018-03" db="EMBL/GenBank/DDBJ databases">
        <title>Phenotypic and genomic properties of Cyclonatronum proteinivorum gen. nov., sp. nov., a haloalkaliphilic bacteroidete from soda lakes possessing Na+-translocating rhodopsin.</title>
        <authorList>
            <person name="Toshchakov S.V."/>
            <person name="Korzhenkov A."/>
            <person name="Samarov N.I."/>
            <person name="Kublanov I.V."/>
            <person name="Muntyan M.S."/>
            <person name="Sorokin D.Y."/>
        </authorList>
    </citation>
    <scope>NUCLEOTIDE SEQUENCE [LARGE SCALE GENOMIC DNA]</scope>
    <source>
        <strain evidence="3 4">Omega</strain>
    </source>
</reference>
<dbReference type="RefSeq" id="WP_124245512.1">
    <property type="nucleotide sequence ID" value="NZ_CP027806.1"/>
</dbReference>
<organism evidence="3 4">
    <name type="scientific">Cyclonatronum proteinivorum</name>
    <dbReference type="NCBI Taxonomy" id="1457365"/>
    <lineage>
        <taxon>Bacteria</taxon>
        <taxon>Pseudomonadati</taxon>
        <taxon>Balneolota</taxon>
        <taxon>Balneolia</taxon>
        <taxon>Balneolales</taxon>
        <taxon>Cyclonatronaceae</taxon>
        <taxon>Cyclonatronum</taxon>
    </lineage>
</organism>
<dbReference type="Gene3D" id="2.60.40.4070">
    <property type="match status" value="1"/>
</dbReference>
<feature type="chain" id="PRO_5016831238" evidence="1">
    <location>
        <begin position="23"/>
        <end position="933"/>
    </location>
</feature>
<dbReference type="Pfam" id="PF18962">
    <property type="entry name" value="Por_Secre_tail"/>
    <property type="match status" value="1"/>
</dbReference>
<dbReference type="OrthoDB" id="5381604at2"/>
<sequence length="933" mass="101094">MKHILTALCTIALLMAAPFAVAQQGPQAFNQSGSNAQPSELPEVCTGTWTEAAEGSFDDGFTYQFTSIGNVVRLEVELLDPKEGLVAFAQTYNPNFNEVQMDHLGGQRFGRPFSGNAEGSTFRVAVKFAFAGGLATSTIIEHIVGDCEVDAPSNGINFPITFNDPDLDYELFDFGDNQSQIIQDPTDPANRVVESVKLAGAATWAGTTVANDNGFILPIPFSPGNTIITARVWSPVAGIPVRMKVEDHTNVTVSVETEATVTEAGVWQTLEFDFSNEAPGTEAINFDRLYTKASMFFDFGTEGTGETFYWDDLIFAGGGGGGEEPPPASLITLPVTFEDPDLDYQLDDFGGNSSVIVADPTNADNRVVQSTKGAGAELWAGTTVARMDGFAEPIPFSPGNTTMSVRVWSPVADIPVRMKVEDHTNGALSVETEVMLTVANEWHTLEFDFAQPAPGTPAINFNTSYTMASVFFDFGTTGAESGERTYFWDDVTFTGEEGGTDPPPASDIELPITFQDPDLDYELVDFGDTVSEIINFPIDPTNRVVQTLKPEGAATWAGTTVADVSGFSEPIPFDPDNTTMTLRVWSPVSNVPVRLKVEDHTDVTVSVETEAMITVPGEWQTLTFDFANQAPGTEFINFDKNYTKASVFFDFGSEGNGVFYYWDDLAFGSGPGTEPPTTVTLPVSFEEDLDWSTIFTDFDGGAASVVANPDPSGINTSGNVGKMVKGEGAPWAGSSFFLTNPLEIGDVPMSVQVWAPRDDSSLLFKIENGADAGQFFEAEQPIPVANEWTELTFDLSGANQAFEYDRIVLIFDLGEIGDGSENFTWYFDNIGWLGTTSLHPELADVPVQVSLNQNYPNPFNPTTQIQFTLPVSDQVRLEVYNLMGQRVATLINDTVSAGTHTVTFDAGSLASGMYLYRLQSGSVNLTRKMMLVR</sequence>
<feature type="domain" description="Secretion system C-terminal sorting" evidence="2">
    <location>
        <begin position="855"/>
        <end position="930"/>
    </location>
</feature>
<dbReference type="EMBL" id="CP027806">
    <property type="protein sequence ID" value="AXJ00062.1"/>
    <property type="molecule type" value="Genomic_DNA"/>
</dbReference>
<protein>
    <submittedName>
        <fullName evidence="3">Por secretion system C-terminal sorting domain-containing protein</fullName>
    </submittedName>
</protein>
<evidence type="ECO:0000313" key="3">
    <source>
        <dbReference type="EMBL" id="AXJ00062.1"/>
    </source>
</evidence>
<accession>A0A345UHW0</accession>
<name>A0A345UHW0_9BACT</name>